<gene>
    <name evidence="2" type="ORF">sr10670</name>
</gene>
<feature type="region of interest" description="Disordered" evidence="1">
    <location>
        <begin position="340"/>
        <end position="359"/>
    </location>
</feature>
<feature type="compositionally biased region" description="Polar residues" evidence="1">
    <location>
        <begin position="164"/>
        <end position="185"/>
    </location>
</feature>
<dbReference type="OrthoDB" id="2548294at2759"/>
<feature type="region of interest" description="Disordered" evidence="1">
    <location>
        <begin position="1"/>
        <end position="104"/>
    </location>
</feature>
<feature type="compositionally biased region" description="Polar residues" evidence="1">
    <location>
        <begin position="22"/>
        <end position="36"/>
    </location>
</feature>
<proteinExistence type="predicted"/>
<feature type="compositionally biased region" description="Low complexity" evidence="1">
    <location>
        <begin position="229"/>
        <end position="255"/>
    </location>
</feature>
<organism evidence="2 3">
    <name type="scientific">Sporisorium reilianum (strain SRZ2)</name>
    <name type="common">Maize head smut fungus</name>
    <dbReference type="NCBI Taxonomy" id="999809"/>
    <lineage>
        <taxon>Eukaryota</taxon>
        <taxon>Fungi</taxon>
        <taxon>Dikarya</taxon>
        <taxon>Basidiomycota</taxon>
        <taxon>Ustilaginomycotina</taxon>
        <taxon>Ustilaginomycetes</taxon>
        <taxon>Ustilaginales</taxon>
        <taxon>Ustilaginaceae</taxon>
        <taxon>Sporisorium</taxon>
    </lineage>
</organism>
<dbReference type="EMBL" id="FQ311452">
    <property type="protein sequence ID" value="CBQ72165.1"/>
    <property type="molecule type" value="Genomic_DNA"/>
</dbReference>
<feature type="compositionally biased region" description="Low complexity" evidence="1">
    <location>
        <begin position="47"/>
        <end position="65"/>
    </location>
</feature>
<dbReference type="AlphaFoldDB" id="E6ZY58"/>
<feature type="region of interest" description="Disordered" evidence="1">
    <location>
        <begin position="368"/>
        <end position="409"/>
    </location>
</feature>
<accession>E6ZY58</accession>
<keyword evidence="3" id="KW-1185">Reference proteome</keyword>
<reference evidence="2 3" key="1">
    <citation type="journal article" date="2010" name="Science">
        <title>Pathogenicity determinants in smut fungi revealed by genome comparison.</title>
        <authorList>
            <person name="Schirawski J."/>
            <person name="Mannhaupt G."/>
            <person name="Muench K."/>
            <person name="Brefort T."/>
            <person name="Schipper K."/>
            <person name="Doehlemann G."/>
            <person name="Di Stasio M."/>
            <person name="Roessel N."/>
            <person name="Mendoza-Mendoza A."/>
            <person name="Pester D."/>
            <person name="Mueller O."/>
            <person name="Winterberg B."/>
            <person name="Meyer E."/>
            <person name="Ghareeb H."/>
            <person name="Wollenberg T."/>
            <person name="Muensterkoetter M."/>
            <person name="Wong P."/>
            <person name="Walter M."/>
            <person name="Stukenbrock E."/>
            <person name="Gueldener U."/>
            <person name="Kahmann R."/>
        </authorList>
    </citation>
    <scope>NUCLEOTIDE SEQUENCE [LARGE SCALE GENOMIC DNA]</scope>
    <source>
        <strain evidence="3">SRZ2</strain>
    </source>
</reference>
<evidence type="ECO:0000313" key="3">
    <source>
        <dbReference type="Proteomes" id="UP000008867"/>
    </source>
</evidence>
<dbReference type="eggNOG" id="ENOG502R25V">
    <property type="taxonomic scope" value="Eukaryota"/>
</dbReference>
<dbReference type="VEuPathDB" id="FungiDB:sr10670"/>
<feature type="compositionally biased region" description="Polar residues" evidence="1">
    <location>
        <begin position="397"/>
        <end position="409"/>
    </location>
</feature>
<dbReference type="Proteomes" id="UP000008867">
    <property type="component" value="Chromosome 3"/>
</dbReference>
<name>E6ZY58_SPORE</name>
<evidence type="ECO:0000313" key="2">
    <source>
        <dbReference type="EMBL" id="CBQ72165.1"/>
    </source>
</evidence>
<feature type="compositionally biased region" description="Polar residues" evidence="1">
    <location>
        <begin position="208"/>
        <end position="220"/>
    </location>
</feature>
<protein>
    <submittedName>
        <fullName evidence="2">Uncharacterized protein</fullName>
    </submittedName>
</protein>
<feature type="compositionally biased region" description="Polar residues" evidence="1">
    <location>
        <begin position="85"/>
        <end position="94"/>
    </location>
</feature>
<dbReference type="HOGENOM" id="CLU_633299_0_0_1"/>
<feature type="compositionally biased region" description="Polar residues" evidence="1">
    <location>
        <begin position="1"/>
        <end position="13"/>
    </location>
</feature>
<feature type="region of interest" description="Disordered" evidence="1">
    <location>
        <begin position="138"/>
        <end position="256"/>
    </location>
</feature>
<sequence length="456" mass="48253">MSAAVCNSSSEAQDNLWRGPVASSSTFTVKPASSTVRKIKRKPVPLIPSDLLQPQSSSSSTTLTLPPTPSLPEPKSPRSAAYTDLTPTQESVPSVHTAPRSPQRPQRQYLLDIDAPAPSLATDSTSDDSVKQLLRSATISASSASSRARKGPLKWMHDKEEHTAPTSSPALSPRQPTLSRKSSISGHLKLSLRRNKSDEPPCPELSISGPTNFVHISTGTEGAHAAIKSPSLRRSSTTSVRSSARSSTSSALSGTFETADSKVVAHDANDDKPLYAAASAKHPLRPLKSIRRPSKLSLNKTEPVLDIAPGSTSPKDKRKAMYAAPGSVPAILEPISVSTRSEAPASRLSPILSPGTSEAGENFAATLGRTIVRTRGRSSDGGELSPEPELSRSPSSGYESSNCTSTMSSLGSLHEFSSFLDFPDLSLSQRNSDKGRAEDDIWSAPTLTVPLTASKF</sequence>
<feature type="compositionally biased region" description="Low complexity" evidence="1">
    <location>
        <begin position="383"/>
        <end position="396"/>
    </location>
</feature>
<evidence type="ECO:0000256" key="1">
    <source>
        <dbReference type="SAM" id="MobiDB-lite"/>
    </source>
</evidence>